<dbReference type="EnsemblMetazoa" id="SCAU006212-RA">
    <property type="protein sequence ID" value="SCAU006212-PA"/>
    <property type="gene ID" value="SCAU006212"/>
</dbReference>
<evidence type="ECO:0000259" key="4">
    <source>
        <dbReference type="Pfam" id="PF00856"/>
    </source>
</evidence>
<dbReference type="SUPFAM" id="SSF144232">
    <property type="entry name" value="HIT/MYND zinc finger-like"/>
    <property type="match status" value="1"/>
</dbReference>
<sequence length="757" mass="88723">MDTDLCELFSLQSKFVCLNKYEDEFKTQKILYGLPKNLQLCEKLSLHWLKTQEKNEDNEFAMKDDSDRIKESNELRSEGNRLYTAQKERNILGACRLYNDAIFAALDSKSGNEISLGFANRAMALQTFGYYQQAYDDCMCALKTGYPNAMRHKIITRQAFCSLQLKDAKALESHLNELDQMTLNDNFQKQLLELKESLANICETNKKSELEDGQAGSRESQIIVETGTELGRVMKVKSLIQRNQLIFHERIPSFVPVGDGRRLCHQCAITSFIPYPCFKCRGRVIYCSLRCQEVHRSIHDYECAGYRFQLFARVGIAHLALRTILDNGIFSIVDHLKTKTNTEEVWKSLTANGDIYKDNKLPYAESLRMISHLNQMTIKDIQWFTLVSHLLVVYLKYYTHFFKDLEKHNNSIEWELLTSSLILRHIGQLISNGHMLTTLLPKPLNFSLTDFHLLNDRVWTSPWHLKAGYLHTFAYYDDLASLNLPYLSICNHSCVQSFQPKFSGRYVSTFALKDLHEGDEITNCYDLDYRKVKRSSRQQRLKATYYFDCGCENCIQPKEDFDFNQYHRYRCDNKNCGKIFVPDLPERPSLNWWQKAEIDVTLFCTKCGCEQRLEWFHELKNLLEHRITQWDARRRLYDIFKSLGDILLGFNDARAYIASKLCSEWFNLQYHGIYLTDQDYDDIIAMTNYSLEYTKSQSCINSIEYVAEMTYLWDIAAIGKYKWCSKERDEMLFALNIISDDLKLIFLNYYNDYIKID</sequence>
<dbReference type="PANTHER" id="PTHR46165:SF2">
    <property type="entry name" value="SET AND MYND DOMAIN-CONTAINING PROTEIN 4"/>
    <property type="match status" value="1"/>
</dbReference>
<dbReference type="SUPFAM" id="SSF48452">
    <property type="entry name" value="TPR-like"/>
    <property type="match status" value="1"/>
</dbReference>
<dbReference type="Gene3D" id="2.170.270.10">
    <property type="entry name" value="SET domain"/>
    <property type="match status" value="1"/>
</dbReference>
<reference evidence="6" key="1">
    <citation type="submission" date="2015-05" db="EMBL/GenBank/DDBJ databases">
        <authorList>
            <person name="Wilson R.K."/>
            <person name="Warren W.C."/>
            <person name="Olafson P."/>
        </authorList>
    </citation>
    <scope>NUCLEOTIDE SEQUENCE [LARGE SCALE GENOMIC DNA]</scope>
    <source>
        <strain evidence="6">USDA</strain>
    </source>
</reference>
<dbReference type="GO" id="GO:0005737">
    <property type="term" value="C:cytoplasm"/>
    <property type="evidence" value="ECO:0007669"/>
    <property type="project" value="TreeGrafter"/>
</dbReference>
<dbReference type="VEuPathDB" id="VectorBase:SCAU006212"/>
<keyword evidence="3" id="KW-0949">S-adenosyl-L-methionine</keyword>
<evidence type="ECO:0000313" key="5">
    <source>
        <dbReference type="EnsemblMetazoa" id="SCAU006212-PB"/>
    </source>
</evidence>
<keyword evidence="1" id="KW-0489">Methyltransferase</keyword>
<dbReference type="GO" id="GO:0042826">
    <property type="term" value="F:histone deacetylase binding"/>
    <property type="evidence" value="ECO:0007669"/>
    <property type="project" value="TreeGrafter"/>
</dbReference>
<keyword evidence="6" id="KW-1185">Reference proteome</keyword>
<dbReference type="SUPFAM" id="SSF82199">
    <property type="entry name" value="SET domain"/>
    <property type="match status" value="1"/>
</dbReference>
<dbReference type="GO" id="GO:0008757">
    <property type="term" value="F:S-adenosylmethionine-dependent methyltransferase activity"/>
    <property type="evidence" value="ECO:0007669"/>
    <property type="project" value="UniProtKB-ARBA"/>
</dbReference>
<keyword evidence="2" id="KW-0808">Transferase</keyword>
<organism evidence="5 6">
    <name type="scientific">Stomoxys calcitrans</name>
    <name type="common">Stable fly</name>
    <name type="synonym">Conops calcitrans</name>
    <dbReference type="NCBI Taxonomy" id="35570"/>
    <lineage>
        <taxon>Eukaryota</taxon>
        <taxon>Metazoa</taxon>
        <taxon>Ecdysozoa</taxon>
        <taxon>Arthropoda</taxon>
        <taxon>Hexapoda</taxon>
        <taxon>Insecta</taxon>
        <taxon>Pterygota</taxon>
        <taxon>Neoptera</taxon>
        <taxon>Endopterygota</taxon>
        <taxon>Diptera</taxon>
        <taxon>Brachycera</taxon>
        <taxon>Muscomorpha</taxon>
        <taxon>Muscoidea</taxon>
        <taxon>Muscidae</taxon>
        <taxon>Stomoxys</taxon>
    </lineage>
</organism>
<reference evidence="5" key="2">
    <citation type="submission" date="2020-05" db="UniProtKB">
        <authorList>
            <consortium name="EnsemblMetazoa"/>
        </authorList>
    </citation>
    <scope>IDENTIFICATION</scope>
    <source>
        <strain evidence="5">USDA</strain>
    </source>
</reference>
<dbReference type="OrthoDB" id="62495at2759"/>
<evidence type="ECO:0000313" key="6">
    <source>
        <dbReference type="Proteomes" id="UP000095300"/>
    </source>
</evidence>
<evidence type="ECO:0000256" key="2">
    <source>
        <dbReference type="ARBA" id="ARBA00022679"/>
    </source>
</evidence>
<dbReference type="GO" id="GO:0008170">
    <property type="term" value="F:N-methyltransferase activity"/>
    <property type="evidence" value="ECO:0007669"/>
    <property type="project" value="UniProtKB-ARBA"/>
</dbReference>
<dbReference type="AlphaFoldDB" id="A0A1I8PA46"/>
<evidence type="ECO:0000256" key="3">
    <source>
        <dbReference type="ARBA" id="ARBA00022691"/>
    </source>
</evidence>
<dbReference type="Pfam" id="PF00856">
    <property type="entry name" value="SET"/>
    <property type="match status" value="1"/>
</dbReference>
<feature type="domain" description="SET" evidence="4">
    <location>
        <begin position="349"/>
        <end position="525"/>
    </location>
</feature>
<proteinExistence type="predicted"/>
<gene>
    <name evidence="5" type="primary">106085324</name>
</gene>
<dbReference type="InterPro" id="IPR001214">
    <property type="entry name" value="SET_dom"/>
</dbReference>
<dbReference type="GO" id="GO:0032259">
    <property type="term" value="P:methylation"/>
    <property type="evidence" value="ECO:0007669"/>
    <property type="project" value="UniProtKB-KW"/>
</dbReference>
<dbReference type="Proteomes" id="UP000095300">
    <property type="component" value="Unassembled WGS sequence"/>
</dbReference>
<dbReference type="EnsemblMetazoa" id="SCAU006212-RB">
    <property type="protein sequence ID" value="SCAU006212-PB"/>
    <property type="gene ID" value="SCAU006212"/>
</dbReference>
<dbReference type="Gene3D" id="1.25.40.10">
    <property type="entry name" value="Tetratricopeptide repeat domain"/>
    <property type="match status" value="2"/>
</dbReference>
<dbReference type="InterPro" id="IPR046341">
    <property type="entry name" value="SET_dom_sf"/>
</dbReference>
<dbReference type="PANTHER" id="PTHR46165">
    <property type="entry name" value="SET AND MYND DOMAIN-CONTAINING PROTEIN 4"/>
    <property type="match status" value="1"/>
</dbReference>
<dbReference type="KEGG" id="scac:106085324"/>
<dbReference type="InterPro" id="IPR011990">
    <property type="entry name" value="TPR-like_helical_dom_sf"/>
</dbReference>
<name>A0A1I8PA46_STOCA</name>
<evidence type="ECO:0000256" key="1">
    <source>
        <dbReference type="ARBA" id="ARBA00022603"/>
    </source>
</evidence>
<protein>
    <recommendedName>
        <fullName evidence="4">SET domain-containing protein</fullName>
    </recommendedName>
</protein>
<dbReference type="GO" id="GO:0008276">
    <property type="term" value="F:protein methyltransferase activity"/>
    <property type="evidence" value="ECO:0007669"/>
    <property type="project" value="UniProtKB-ARBA"/>
</dbReference>
<dbReference type="GO" id="GO:0005634">
    <property type="term" value="C:nucleus"/>
    <property type="evidence" value="ECO:0007669"/>
    <property type="project" value="TreeGrafter"/>
</dbReference>
<accession>A0A1I8PA46</accession>
<dbReference type="InterPro" id="IPR052097">
    <property type="entry name" value="SET-MYND_domain_protein"/>
</dbReference>
<dbReference type="STRING" id="35570.A0A1I8PA46"/>